<dbReference type="Gene3D" id="3.40.50.300">
    <property type="entry name" value="P-loop containing nucleotide triphosphate hydrolases"/>
    <property type="match status" value="1"/>
</dbReference>
<feature type="domain" description="DNA helicase Pif1-like 2B" evidence="4">
    <location>
        <begin position="1229"/>
        <end position="1275"/>
    </location>
</feature>
<dbReference type="InterPro" id="IPR049163">
    <property type="entry name" value="Pif1-like_2B_dom"/>
</dbReference>
<dbReference type="PANTHER" id="PTHR10492:SF57">
    <property type="entry name" value="ATP-DEPENDENT DNA HELICASE"/>
    <property type="match status" value="1"/>
</dbReference>
<dbReference type="GO" id="GO:0043139">
    <property type="term" value="F:5'-3' DNA helicase activity"/>
    <property type="evidence" value="ECO:0007669"/>
    <property type="project" value="UniProtKB-EC"/>
</dbReference>
<evidence type="ECO:0000259" key="3">
    <source>
        <dbReference type="Pfam" id="PF14214"/>
    </source>
</evidence>
<dbReference type="AlphaFoldDB" id="A0AAF5DN40"/>
<comment type="cofactor">
    <cofactor evidence="1">
        <name>Mg(2+)</name>
        <dbReference type="ChEBI" id="CHEBI:18420"/>
    </cofactor>
</comment>
<dbReference type="Pfam" id="PF05970">
    <property type="entry name" value="PIF1"/>
    <property type="match status" value="1"/>
</dbReference>
<protein>
    <recommendedName>
        <fullName evidence="1">ATP-dependent DNA helicase</fullName>
        <ecNumber evidence="1">5.6.2.3</ecNumber>
    </recommendedName>
</protein>
<keyword evidence="1" id="KW-0234">DNA repair</keyword>
<keyword evidence="1" id="KW-0233">DNA recombination</keyword>
<dbReference type="Pfam" id="PF21530">
    <property type="entry name" value="Pif1_2B_dom"/>
    <property type="match status" value="1"/>
</dbReference>
<dbReference type="Proteomes" id="UP000035681">
    <property type="component" value="Unplaced"/>
</dbReference>
<dbReference type="InterPro" id="IPR027417">
    <property type="entry name" value="P-loop_NTPase"/>
</dbReference>
<keyword evidence="1" id="KW-0227">DNA damage</keyword>
<dbReference type="InterPro" id="IPR025476">
    <property type="entry name" value="Helitron_helicase-like"/>
</dbReference>
<dbReference type="SUPFAM" id="SSF52540">
    <property type="entry name" value="P-loop containing nucleoside triphosphate hydrolases"/>
    <property type="match status" value="2"/>
</dbReference>
<organism evidence="5 6">
    <name type="scientific">Strongyloides stercoralis</name>
    <name type="common">Threadworm</name>
    <dbReference type="NCBI Taxonomy" id="6248"/>
    <lineage>
        <taxon>Eukaryota</taxon>
        <taxon>Metazoa</taxon>
        <taxon>Ecdysozoa</taxon>
        <taxon>Nematoda</taxon>
        <taxon>Chromadorea</taxon>
        <taxon>Rhabditida</taxon>
        <taxon>Tylenchina</taxon>
        <taxon>Panagrolaimomorpha</taxon>
        <taxon>Strongyloidoidea</taxon>
        <taxon>Strongyloididae</taxon>
        <taxon>Strongyloides</taxon>
    </lineage>
</organism>
<dbReference type="GO" id="GO:0006281">
    <property type="term" value="P:DNA repair"/>
    <property type="evidence" value="ECO:0007669"/>
    <property type="project" value="UniProtKB-KW"/>
</dbReference>
<keyword evidence="1" id="KW-0547">Nucleotide-binding</keyword>
<name>A0AAF5DN40_STRER</name>
<dbReference type="EC" id="5.6.2.3" evidence="1"/>
<sequence>KITNNLSSNNKTNKNETNDCLLSKWKKGIDILNVLKSKKSLDNVGKMLEVVKILNIKNINNYIKENQTLDSELVTNFSKLCKSLYYEEHLYKLNNKRKSKTDKDGIEEKYRKFAESVANQFQTHFNNFQNKQVVKSVNDKKYKKTNKINIKRTSSKVSIESLKEPLKVHKKKQKKDDQLTNEEIIKPQDAGDMSEKCAHCGAIFWKNEFCKKSCCHNGKAILPQLMSLPPELQHFFCKKEFRNDIRIFKSMFAFATFQADITTDKQLPILKVQGQVHHIAPTSLYRPNIPDKKWYCGQIYIYDPDVALQHRTNLGWALKGPDKRVYNKPVTCECAAIIVSKDGVVPDFDLCVYPIANEKSTLLPKLSAHIDPMVFPLLFPNGDLGWTCLIMQEAKKTKQISAFHYYSYRLMYRNIEHFNPIYYEGKLHQQYVIHAYVRIENQRLNYFLHNQNKLRIEFYQGLVDNVSKSALNNPEIYKNQARLGRIFVLPSTFIGSLRHMQQLYQDAISIVRKYGRPDLFITMTCNPKWPEIKKALGEFKDYKLESIDAPLLIVRIFHLKMRALLNDILKKNLFGTIIAYVYTIEFQKRDGILKTKVIKHMIHRPHTDKSPCFADNDKSNRFDLNKQCSKNEKGYPKYRRRDNRGNGNDYKTVDGKIIGIDNSMVVPYNPFLLMKYDCHINAEYCTSVAATNYIHKYIHKGHDRAKINFKKIVDNKDKEDEIHDEIQSFVDSRYVGATEASWRILELPLSGHPHSIFRLPVHLENLHNVVYEEGNEDKALKKNETALTAYFDLNVNDRATCYNDLKTFNGEQYMTFRDAAVARQIVHTEKIVFDIFDEAVFVMMPFQLRLFFATYLIGEQPPNALEIWDKYKNFFCEGFSNNNEYRSLLHISSILEFENFTLKHFNLPEPDLNIEFIESEKDDNNERMAYELEKGSEMKKLCNIDQLNILEKLLNSILNNSNEKIFFIDGPGGTGKTFLYNCLIHYLMGNNKNVITVAWTGIASILLPKGTTFHRAFKLPIEIDNYSACCVKTMKDKEYLYKTDVIIWDEVSMILGRAVEMVDELLKDLCKSKKPFGGKFVIFGGYFRQVLPVVKYATPAKIVNSTIKSTLIWSMCTKLELTKNMRTSDTEHANWLLNVGNGTVDKLDIYDSWKSENVVKDIYGNSILLDQDLSDKIIIACHNNDVRVLNEKVLSLVEGEVHTYLSIDITKQRGVDQSDEDIQLEYHVEYLNSLNFNGFPVHKQRLKIGSIVMLLRNLSIKDGLCNGTRLQIVKLYKHLIAEKIIIGSQKGEIVFIPRTKLDIGDTSANKMLFILER</sequence>
<dbReference type="GO" id="GO:0005524">
    <property type="term" value="F:ATP binding"/>
    <property type="evidence" value="ECO:0007669"/>
    <property type="project" value="UniProtKB-KW"/>
</dbReference>
<keyword evidence="1" id="KW-0067">ATP-binding</keyword>
<proteinExistence type="inferred from homology"/>
<dbReference type="GO" id="GO:0006310">
    <property type="term" value="P:DNA recombination"/>
    <property type="evidence" value="ECO:0007669"/>
    <property type="project" value="UniProtKB-KW"/>
</dbReference>
<dbReference type="GO" id="GO:0016787">
    <property type="term" value="F:hydrolase activity"/>
    <property type="evidence" value="ECO:0007669"/>
    <property type="project" value="UniProtKB-KW"/>
</dbReference>
<evidence type="ECO:0000259" key="4">
    <source>
        <dbReference type="Pfam" id="PF21530"/>
    </source>
</evidence>
<comment type="similarity">
    <text evidence="1">Belongs to the helicase family.</text>
</comment>
<dbReference type="WBParaSite" id="TCONS_00016082.p1">
    <property type="protein sequence ID" value="TCONS_00016082.p1"/>
    <property type="gene ID" value="XLOC_010710"/>
</dbReference>
<evidence type="ECO:0000259" key="2">
    <source>
        <dbReference type="Pfam" id="PF05970"/>
    </source>
</evidence>
<accession>A0AAF5DN40</accession>
<reference evidence="6" key="1">
    <citation type="submission" date="2024-02" db="UniProtKB">
        <authorList>
            <consortium name="WormBaseParasite"/>
        </authorList>
    </citation>
    <scope>IDENTIFICATION</scope>
</reference>
<keyword evidence="5" id="KW-1185">Reference proteome</keyword>
<evidence type="ECO:0000313" key="5">
    <source>
        <dbReference type="Proteomes" id="UP000035681"/>
    </source>
</evidence>
<feature type="domain" description="DNA helicase Pif1-like DEAD-box helicase" evidence="2">
    <location>
        <begin position="943"/>
        <end position="1146"/>
    </location>
</feature>
<dbReference type="PANTHER" id="PTHR10492">
    <property type="match status" value="1"/>
</dbReference>
<keyword evidence="1" id="KW-0378">Hydrolase</keyword>
<dbReference type="GO" id="GO:0000723">
    <property type="term" value="P:telomere maintenance"/>
    <property type="evidence" value="ECO:0007669"/>
    <property type="project" value="InterPro"/>
</dbReference>
<keyword evidence="1" id="KW-0347">Helicase</keyword>
<evidence type="ECO:0000256" key="1">
    <source>
        <dbReference type="RuleBase" id="RU363044"/>
    </source>
</evidence>
<evidence type="ECO:0000313" key="6">
    <source>
        <dbReference type="WBParaSite" id="TCONS_00016082.p1"/>
    </source>
</evidence>
<comment type="catalytic activity">
    <reaction evidence="1">
        <text>ATP + H2O = ADP + phosphate + H(+)</text>
        <dbReference type="Rhea" id="RHEA:13065"/>
        <dbReference type="ChEBI" id="CHEBI:15377"/>
        <dbReference type="ChEBI" id="CHEBI:15378"/>
        <dbReference type="ChEBI" id="CHEBI:30616"/>
        <dbReference type="ChEBI" id="CHEBI:43474"/>
        <dbReference type="ChEBI" id="CHEBI:456216"/>
        <dbReference type="EC" id="5.6.2.3"/>
    </reaction>
</comment>
<dbReference type="Pfam" id="PF14214">
    <property type="entry name" value="Helitron_like_N"/>
    <property type="match status" value="1"/>
</dbReference>
<dbReference type="InterPro" id="IPR010285">
    <property type="entry name" value="DNA_helicase_pif1-like_DEAD"/>
</dbReference>
<feature type="domain" description="Helitron helicase-like" evidence="3">
    <location>
        <begin position="405"/>
        <end position="589"/>
    </location>
</feature>